<evidence type="ECO:0000313" key="2">
    <source>
        <dbReference type="Proteomes" id="UP000317650"/>
    </source>
</evidence>
<reference evidence="1 2" key="1">
    <citation type="journal article" date="2019" name="Nat. Plants">
        <title>Genome sequencing of Musa balbisiana reveals subgenome evolution and function divergence in polyploid bananas.</title>
        <authorList>
            <person name="Yao X."/>
        </authorList>
    </citation>
    <scope>NUCLEOTIDE SEQUENCE [LARGE SCALE GENOMIC DNA]</scope>
    <source>
        <strain evidence="2">cv. DH-PKW</strain>
        <tissue evidence="1">Leaves</tissue>
    </source>
</reference>
<accession>A0A4S8KHT2</accession>
<proteinExistence type="predicted"/>
<evidence type="ECO:0000313" key="1">
    <source>
        <dbReference type="EMBL" id="THU74861.1"/>
    </source>
</evidence>
<comment type="caution">
    <text evidence="1">The sequence shown here is derived from an EMBL/GenBank/DDBJ whole genome shotgun (WGS) entry which is preliminary data.</text>
</comment>
<organism evidence="1 2">
    <name type="scientific">Musa balbisiana</name>
    <name type="common">Banana</name>
    <dbReference type="NCBI Taxonomy" id="52838"/>
    <lineage>
        <taxon>Eukaryota</taxon>
        <taxon>Viridiplantae</taxon>
        <taxon>Streptophyta</taxon>
        <taxon>Embryophyta</taxon>
        <taxon>Tracheophyta</taxon>
        <taxon>Spermatophyta</taxon>
        <taxon>Magnoliopsida</taxon>
        <taxon>Liliopsida</taxon>
        <taxon>Zingiberales</taxon>
        <taxon>Musaceae</taxon>
        <taxon>Musa</taxon>
    </lineage>
</organism>
<keyword evidence="2" id="KW-1185">Reference proteome</keyword>
<protein>
    <submittedName>
        <fullName evidence="1">Uncharacterized protein</fullName>
    </submittedName>
</protein>
<gene>
    <name evidence="1" type="ORF">C4D60_Mb04t37870</name>
</gene>
<dbReference type="AlphaFoldDB" id="A0A4S8KHT2"/>
<sequence length="61" mass="6969">MGFSSKKNCGRGTGYGALFCCITCPKVLLSDHQLKDSDLQTRNVHHEDKSFRDMYVICRKE</sequence>
<dbReference type="EMBL" id="PYDT01000001">
    <property type="protein sequence ID" value="THU74861.1"/>
    <property type="molecule type" value="Genomic_DNA"/>
</dbReference>
<dbReference type="Proteomes" id="UP000317650">
    <property type="component" value="Chromosome 4"/>
</dbReference>
<name>A0A4S8KHT2_MUSBA</name>